<name>B8IQ25_METNO</name>
<protein>
    <recommendedName>
        <fullName evidence="3">Class I SAM-dependent methyltransferase</fullName>
    </recommendedName>
</protein>
<organism evidence="1 2">
    <name type="scientific">Methylobacterium nodulans (strain LMG 21967 / CNCM I-2342 / ORS 2060)</name>
    <dbReference type="NCBI Taxonomy" id="460265"/>
    <lineage>
        <taxon>Bacteria</taxon>
        <taxon>Pseudomonadati</taxon>
        <taxon>Pseudomonadota</taxon>
        <taxon>Alphaproteobacteria</taxon>
        <taxon>Hyphomicrobiales</taxon>
        <taxon>Methylobacteriaceae</taxon>
        <taxon>Methylobacterium</taxon>
    </lineage>
</organism>
<dbReference type="eggNOG" id="COG4122">
    <property type="taxonomic scope" value="Bacteria"/>
</dbReference>
<sequence>MNGSCSKRGMIRTRLRRAQLALAALAGLPAGGFFIPYRHAASARPGGYPALDPLFRAAEPAFRSRLAGIEALAPELGRIAAGGPGLAGPVPARFTQDWFPRLDAAAAYALVRQERPRRILEIGSGHSTRFMAQAVADGALATAITCIDPQPRARLPALPGLRHEARLFGAEDAEAAADLAAGDVLFIDSSHVAMPGTDVDRLLLDVLPRLAPGVLVHLHDVFLPDAYPEAWAWRGYNEQVAVGALLQGGAYALEFASRYVVTRTRWLDASPVARLPLVPGAFETSLWLRKR</sequence>
<dbReference type="AlphaFoldDB" id="B8IQ25"/>
<dbReference type="KEGG" id="mno:Mnod_3616"/>
<gene>
    <name evidence="1" type="ordered locus">Mnod_3616</name>
</gene>
<dbReference type="Proteomes" id="UP000008207">
    <property type="component" value="Chromosome"/>
</dbReference>
<dbReference type="SUPFAM" id="SSF53335">
    <property type="entry name" value="S-adenosyl-L-methionine-dependent methyltransferases"/>
    <property type="match status" value="1"/>
</dbReference>
<proteinExistence type="predicted"/>
<dbReference type="STRING" id="460265.Mnod_3616"/>
<dbReference type="Pfam" id="PF13578">
    <property type="entry name" value="Methyltransf_24"/>
    <property type="match status" value="1"/>
</dbReference>
<dbReference type="Gene3D" id="3.40.50.150">
    <property type="entry name" value="Vaccinia Virus protein VP39"/>
    <property type="match status" value="1"/>
</dbReference>
<dbReference type="InterPro" id="IPR029063">
    <property type="entry name" value="SAM-dependent_MTases_sf"/>
</dbReference>
<dbReference type="RefSeq" id="WP_015930181.1">
    <property type="nucleotide sequence ID" value="NC_011894.1"/>
</dbReference>
<evidence type="ECO:0008006" key="3">
    <source>
        <dbReference type="Google" id="ProtNLM"/>
    </source>
</evidence>
<evidence type="ECO:0000313" key="2">
    <source>
        <dbReference type="Proteomes" id="UP000008207"/>
    </source>
</evidence>
<evidence type="ECO:0000313" key="1">
    <source>
        <dbReference type="EMBL" id="ACL58525.1"/>
    </source>
</evidence>
<dbReference type="EMBL" id="CP001349">
    <property type="protein sequence ID" value="ACL58525.1"/>
    <property type="molecule type" value="Genomic_DNA"/>
</dbReference>
<dbReference type="HOGENOM" id="CLU_058422_1_0_5"/>
<reference evidence="1 2" key="1">
    <citation type="submission" date="2009-01" db="EMBL/GenBank/DDBJ databases">
        <title>Complete sequence of chromosome of Methylobacterium nodulans ORS 2060.</title>
        <authorList>
            <consortium name="US DOE Joint Genome Institute"/>
            <person name="Lucas S."/>
            <person name="Copeland A."/>
            <person name="Lapidus A."/>
            <person name="Glavina del Rio T."/>
            <person name="Dalin E."/>
            <person name="Tice H."/>
            <person name="Bruce D."/>
            <person name="Goodwin L."/>
            <person name="Pitluck S."/>
            <person name="Sims D."/>
            <person name="Brettin T."/>
            <person name="Detter J.C."/>
            <person name="Han C."/>
            <person name="Larimer F."/>
            <person name="Land M."/>
            <person name="Hauser L."/>
            <person name="Kyrpides N."/>
            <person name="Ivanova N."/>
            <person name="Marx C.J."/>
            <person name="Richardson P."/>
        </authorList>
    </citation>
    <scope>NUCLEOTIDE SEQUENCE [LARGE SCALE GENOMIC DNA]</scope>
    <source>
        <strain evidence="2">LMG 21967 / CNCM I-2342 / ORS 2060</strain>
    </source>
</reference>
<accession>B8IQ25</accession>
<keyword evidence="2" id="KW-1185">Reference proteome</keyword>